<proteinExistence type="predicted"/>
<protein>
    <recommendedName>
        <fullName evidence="1">RES domain-containing protein</fullName>
    </recommendedName>
</protein>
<dbReference type="AlphaFoldDB" id="A0A9W6FIA9"/>
<evidence type="ECO:0000259" key="1">
    <source>
        <dbReference type="SMART" id="SM00953"/>
    </source>
</evidence>
<dbReference type="Pfam" id="PF08808">
    <property type="entry name" value="RES"/>
    <property type="match status" value="1"/>
</dbReference>
<evidence type="ECO:0000313" key="5">
    <source>
        <dbReference type="Proteomes" id="UP001245370"/>
    </source>
</evidence>
<reference evidence="3 5" key="2">
    <citation type="submission" date="2023-07" db="EMBL/GenBank/DDBJ databases">
        <title>Genomic Encyclopedia of Type Strains, Phase IV (KMG-IV): sequencing the most valuable type-strain genomes for metagenomic binning, comparative biology and taxonomic classification.</title>
        <authorList>
            <person name="Goeker M."/>
        </authorList>
    </citation>
    <scope>NUCLEOTIDE SEQUENCE [LARGE SCALE GENOMIC DNA]</scope>
    <source>
        <strain evidence="3 5">DSM 338</strain>
    </source>
</reference>
<dbReference type="InterPro" id="IPR014914">
    <property type="entry name" value="RES_dom"/>
</dbReference>
<feature type="domain" description="RES" evidence="1">
    <location>
        <begin position="72"/>
        <end position="210"/>
    </location>
</feature>
<comment type="caution">
    <text evidence="2">The sequence shown here is derived from an EMBL/GenBank/DDBJ whole genome shotgun (WGS) entry which is preliminary data.</text>
</comment>
<dbReference type="Proteomes" id="UP001144397">
    <property type="component" value="Unassembled WGS sequence"/>
</dbReference>
<organism evidence="2 4">
    <name type="scientific">Xanthobacter flavus</name>
    <dbReference type="NCBI Taxonomy" id="281"/>
    <lineage>
        <taxon>Bacteria</taxon>
        <taxon>Pseudomonadati</taxon>
        <taxon>Pseudomonadota</taxon>
        <taxon>Alphaproteobacteria</taxon>
        <taxon>Hyphomicrobiales</taxon>
        <taxon>Xanthobacteraceae</taxon>
        <taxon>Xanthobacter</taxon>
    </lineage>
</organism>
<keyword evidence="5" id="KW-1185">Reference proteome</keyword>
<evidence type="ECO:0000313" key="4">
    <source>
        <dbReference type="Proteomes" id="UP001144397"/>
    </source>
</evidence>
<evidence type="ECO:0000313" key="3">
    <source>
        <dbReference type="EMBL" id="MDR6332665.1"/>
    </source>
</evidence>
<accession>A0A9W6FIA9</accession>
<dbReference type="EMBL" id="BSDO01000001">
    <property type="protein sequence ID" value="GLI20940.1"/>
    <property type="molecule type" value="Genomic_DNA"/>
</dbReference>
<dbReference type="Proteomes" id="UP001245370">
    <property type="component" value="Unassembled WGS sequence"/>
</dbReference>
<dbReference type="RefSeq" id="WP_281805293.1">
    <property type="nucleotide sequence ID" value="NZ_BSDO01000001.1"/>
</dbReference>
<gene>
    <name evidence="3" type="ORF">GGQ86_001129</name>
    <name evidence="2" type="ORF">XFLAVUS301_06140</name>
</gene>
<reference evidence="2" key="1">
    <citation type="submission" date="2022-12" db="EMBL/GenBank/DDBJ databases">
        <title>Reference genome sequencing for broad-spectrum identification of bacterial and archaeal isolates by mass spectrometry.</title>
        <authorList>
            <person name="Sekiguchi Y."/>
            <person name="Tourlousse D.M."/>
        </authorList>
    </citation>
    <scope>NUCLEOTIDE SEQUENCE</scope>
    <source>
        <strain evidence="2">301</strain>
    </source>
</reference>
<dbReference type="SMART" id="SM00953">
    <property type="entry name" value="RES"/>
    <property type="match status" value="1"/>
</dbReference>
<dbReference type="EMBL" id="JAVDPY010000002">
    <property type="protein sequence ID" value="MDR6332665.1"/>
    <property type="molecule type" value="Genomic_DNA"/>
</dbReference>
<evidence type="ECO:0000313" key="2">
    <source>
        <dbReference type="EMBL" id="GLI20940.1"/>
    </source>
</evidence>
<sequence length="255" mass="28561">MSSPIWTPDALSSEARPYAGRCWRLVEAQHLSSTLKLVDDTDEQKVLEDLIEATKPPLPPECRHLDYLLFTPFRYEPPYPHGSRFRRAGRTPGVYYAAERPETALAELAFYRLLFFAESPGTPWPRSAGQYTAFAAEVRTERHLDLTAEPLSRDSAAWTHPIDYAPCQHLADVARAAAVEIIRYRSVRDPDAGANLAVLACGAFAAPAPVERRTWHILLGRTGVSAVCEAPRQRLSFGREAFSADPRLASMLWER</sequence>
<name>A0A9W6FIA9_XANFL</name>
<dbReference type="GeneID" id="95761410"/>